<organism evidence="1">
    <name type="scientific">Lepeophtheirus salmonis</name>
    <name type="common">Salmon louse</name>
    <name type="synonym">Caligus salmonis</name>
    <dbReference type="NCBI Taxonomy" id="72036"/>
    <lineage>
        <taxon>Eukaryota</taxon>
        <taxon>Metazoa</taxon>
        <taxon>Ecdysozoa</taxon>
        <taxon>Arthropoda</taxon>
        <taxon>Crustacea</taxon>
        <taxon>Multicrustacea</taxon>
        <taxon>Hexanauplia</taxon>
        <taxon>Copepoda</taxon>
        <taxon>Siphonostomatoida</taxon>
        <taxon>Caligidae</taxon>
        <taxon>Lepeophtheirus</taxon>
    </lineage>
</organism>
<evidence type="ECO:0000313" key="1">
    <source>
        <dbReference type="EMBL" id="CDW20417.1"/>
    </source>
</evidence>
<name>A0A0K2T4A8_LEPSM</name>
<reference evidence="1" key="1">
    <citation type="submission" date="2014-05" db="EMBL/GenBank/DDBJ databases">
        <authorList>
            <person name="Chronopoulou M."/>
        </authorList>
    </citation>
    <scope>NUCLEOTIDE SEQUENCE</scope>
    <source>
        <tissue evidence="1">Whole organism</tissue>
    </source>
</reference>
<dbReference type="EMBL" id="HACA01003056">
    <property type="protein sequence ID" value="CDW20417.1"/>
    <property type="molecule type" value="Transcribed_RNA"/>
</dbReference>
<sequence>MKFAQYQSESGDSWHTERTTVHQPTYFSCCHIIKMSCMSRFALSFDS</sequence>
<accession>A0A0K2T4A8</accession>
<proteinExistence type="predicted"/>
<dbReference type="AlphaFoldDB" id="A0A0K2T4A8"/>
<protein>
    <submittedName>
        <fullName evidence="1">Uncharacterized protein</fullName>
    </submittedName>
</protein>